<dbReference type="EMBL" id="JBBEGM010000025">
    <property type="protein sequence ID" value="MEJ2865965.1"/>
    <property type="molecule type" value="Genomic_DNA"/>
</dbReference>
<name>A0ABU8MH10_9PSEU</name>
<evidence type="ECO:0000313" key="2">
    <source>
        <dbReference type="EMBL" id="MEJ2865965.1"/>
    </source>
</evidence>
<dbReference type="Pfam" id="PF01656">
    <property type="entry name" value="CbiA"/>
    <property type="match status" value="1"/>
</dbReference>
<dbReference type="InterPro" id="IPR050678">
    <property type="entry name" value="DNA_Partitioning_ATPase"/>
</dbReference>
<gene>
    <name evidence="2" type="ORF">WCD58_32770</name>
</gene>
<evidence type="ECO:0000313" key="3">
    <source>
        <dbReference type="Proteomes" id="UP001369736"/>
    </source>
</evidence>
<accession>A0ABU8MH10</accession>
<protein>
    <submittedName>
        <fullName evidence="2">ParA family protein</fullName>
    </submittedName>
</protein>
<dbReference type="InterPro" id="IPR002586">
    <property type="entry name" value="CobQ/CobB/MinD/ParA_Nub-bd_dom"/>
</dbReference>
<reference evidence="2 3" key="1">
    <citation type="submission" date="2024-03" db="EMBL/GenBank/DDBJ databases">
        <title>Actinomycetospora sp. OC33-EN07, a novel actinomycete isolated from wild orchid (Aerides multiflora).</title>
        <authorList>
            <person name="Suriyachadkun C."/>
        </authorList>
    </citation>
    <scope>NUCLEOTIDE SEQUENCE [LARGE SCALE GENOMIC DNA]</scope>
    <source>
        <strain evidence="2 3">OC33-EN07</strain>
    </source>
</reference>
<evidence type="ECO:0000259" key="1">
    <source>
        <dbReference type="Pfam" id="PF01656"/>
    </source>
</evidence>
<proteinExistence type="predicted"/>
<organism evidence="2 3">
    <name type="scientific">Actinomycetospora flava</name>
    <dbReference type="NCBI Taxonomy" id="3129232"/>
    <lineage>
        <taxon>Bacteria</taxon>
        <taxon>Bacillati</taxon>
        <taxon>Actinomycetota</taxon>
        <taxon>Actinomycetes</taxon>
        <taxon>Pseudonocardiales</taxon>
        <taxon>Pseudonocardiaceae</taxon>
        <taxon>Actinomycetospora</taxon>
    </lineage>
</organism>
<comment type="caution">
    <text evidence="2">The sequence shown here is derived from an EMBL/GenBank/DDBJ whole genome shotgun (WGS) entry which is preliminary data.</text>
</comment>
<dbReference type="PANTHER" id="PTHR13696">
    <property type="entry name" value="P-LOOP CONTAINING NUCLEOSIDE TRIPHOSPHATE HYDROLASE"/>
    <property type="match status" value="1"/>
</dbReference>
<sequence>MARVHVIANQKGGVGKTTVTVNLAAVVADTLGGDPAASPVLGVSTDPQASMLEWAERVGDAIPFDFTQCHDDPAALSKLRQLEQYEHIFVDTPGSLEDESILQTVLTQADDVIVPLEPEPMAFSPAARSIQRVIAPSGATWRVLLNNWDPRDGESDLEQTRGYVTAKGWPVFNTVIRHYKLHTRASAEGVTVVQYPKNRVALEARQDFFRLALEVLGSDGRSPRHAALNAVKAGEA</sequence>
<keyword evidence="3" id="KW-1185">Reference proteome</keyword>
<dbReference type="RefSeq" id="WP_337707347.1">
    <property type="nucleotide sequence ID" value="NZ_JBBEGM010000025.1"/>
</dbReference>
<dbReference type="Proteomes" id="UP001369736">
    <property type="component" value="Unassembled WGS sequence"/>
</dbReference>
<dbReference type="CDD" id="cd02042">
    <property type="entry name" value="ParAB_family"/>
    <property type="match status" value="1"/>
</dbReference>
<dbReference type="SUPFAM" id="SSF52540">
    <property type="entry name" value="P-loop containing nucleoside triphosphate hydrolases"/>
    <property type="match status" value="1"/>
</dbReference>
<dbReference type="Gene3D" id="3.40.50.300">
    <property type="entry name" value="P-loop containing nucleotide triphosphate hydrolases"/>
    <property type="match status" value="1"/>
</dbReference>
<dbReference type="InterPro" id="IPR027417">
    <property type="entry name" value="P-loop_NTPase"/>
</dbReference>
<dbReference type="PIRSF" id="PIRSF009320">
    <property type="entry name" value="Nuc_binding_HP_1000"/>
    <property type="match status" value="1"/>
</dbReference>
<dbReference type="PANTHER" id="PTHR13696:SF96">
    <property type="entry name" value="COBQ_COBB_MIND_PARA NUCLEOTIDE BINDING DOMAIN-CONTAINING PROTEIN"/>
    <property type="match status" value="1"/>
</dbReference>
<feature type="domain" description="CobQ/CobB/MinD/ParA nucleotide binding" evidence="1">
    <location>
        <begin position="6"/>
        <end position="190"/>
    </location>
</feature>